<keyword evidence="5 10" id="KW-1278">Translocase</keyword>
<reference evidence="13" key="1">
    <citation type="submission" date="2019-12" db="EMBL/GenBank/DDBJ databases">
        <title>Comparative genomics gives insights into the taxonomy of the Azoarcus-Aromatoleum group and reveals separate origins of nif in the plant-associated Azoarcus and non-plant-associated Aromatoleum sub-groups.</title>
        <authorList>
            <person name="Lafos M."/>
            <person name="Maluk M."/>
            <person name="Batista M."/>
            <person name="Junghare M."/>
            <person name="Carmona M."/>
            <person name="Faoro H."/>
            <person name="Cruz L.M."/>
            <person name="Battistoni F."/>
            <person name="De Souza E."/>
            <person name="Pedrosa F."/>
            <person name="Chen W.-M."/>
            <person name="Poole P.S."/>
            <person name="Dixon R.A."/>
            <person name="James E.K."/>
        </authorList>
    </citation>
    <scope>NUCLEOTIDE SEQUENCE</scope>
    <source>
        <strain evidence="13">U120</strain>
    </source>
</reference>
<dbReference type="NCBIfam" id="TIGR01944">
    <property type="entry name" value="rnfB"/>
    <property type="match status" value="1"/>
</dbReference>
<feature type="binding site" evidence="10">
    <location>
        <position position="49"/>
    </location>
    <ligand>
        <name>[4Fe-4S] cluster</name>
        <dbReference type="ChEBI" id="CHEBI:49883"/>
        <label>1</label>
    </ligand>
</feature>
<comment type="caution">
    <text evidence="10">Lacks conserved residue(s) required for the propagation of feature annotation.</text>
</comment>
<feature type="binding site" evidence="10">
    <location>
        <position position="120"/>
    </location>
    <ligand>
        <name>[4Fe-4S] cluster</name>
        <dbReference type="ChEBI" id="CHEBI:49883"/>
        <label>3</label>
    </ligand>
</feature>
<keyword evidence="10" id="KW-1003">Cell membrane</keyword>
<evidence type="ECO:0000256" key="6">
    <source>
        <dbReference type="ARBA" id="ARBA00022982"/>
    </source>
</evidence>
<keyword evidence="3 10" id="KW-0479">Metal-binding</keyword>
<dbReference type="InterPro" id="IPR016463">
    <property type="entry name" value="RnfB/RsxB_Proteobac"/>
</dbReference>
<evidence type="ECO:0000256" key="7">
    <source>
        <dbReference type="ARBA" id="ARBA00023004"/>
    </source>
</evidence>
<keyword evidence="8 10" id="KW-0411">Iron-sulfur</keyword>
<dbReference type="RefSeq" id="WP_169199292.1">
    <property type="nucleotide sequence ID" value="NZ_WTVH02000008.1"/>
</dbReference>
<dbReference type="Gene3D" id="3.30.70.20">
    <property type="match status" value="1"/>
</dbReference>
<evidence type="ECO:0000256" key="8">
    <source>
        <dbReference type="ARBA" id="ARBA00023014"/>
    </source>
</evidence>
<dbReference type="Gene3D" id="1.10.15.40">
    <property type="entry name" value="Electron transport complex subunit B, putative Fe-S cluster"/>
    <property type="match status" value="1"/>
</dbReference>
<dbReference type="PROSITE" id="PS51379">
    <property type="entry name" value="4FE4S_FER_2"/>
    <property type="match status" value="2"/>
</dbReference>
<gene>
    <name evidence="10" type="primary">rnfB</name>
    <name evidence="13" type="ORF">GO608_12025</name>
</gene>
<evidence type="ECO:0000256" key="5">
    <source>
        <dbReference type="ARBA" id="ARBA00022967"/>
    </source>
</evidence>
<evidence type="ECO:0000256" key="2">
    <source>
        <dbReference type="ARBA" id="ARBA00022485"/>
    </source>
</evidence>
<dbReference type="InterPro" id="IPR017896">
    <property type="entry name" value="4Fe4S_Fe-S-bd"/>
</dbReference>
<keyword evidence="1 10" id="KW-0813">Transport</keyword>
<comment type="cofactor">
    <cofactor evidence="10">
        <name>[4Fe-4S] cluster</name>
        <dbReference type="ChEBI" id="CHEBI:49883"/>
    </cofactor>
    <text evidence="10">Binds 3 [4Fe-4S] clusters.</text>
</comment>
<dbReference type="HAMAP" id="MF_00463">
    <property type="entry name" value="RsxB_RnfB"/>
    <property type="match status" value="1"/>
</dbReference>
<evidence type="ECO:0000256" key="4">
    <source>
        <dbReference type="ARBA" id="ARBA00022737"/>
    </source>
</evidence>
<dbReference type="Pfam" id="PF04060">
    <property type="entry name" value="FeS"/>
    <property type="match status" value="1"/>
</dbReference>
<dbReference type="EMBL" id="WTVH01000022">
    <property type="protein sequence ID" value="NMF94053.1"/>
    <property type="molecule type" value="Genomic_DNA"/>
</dbReference>
<evidence type="ECO:0000256" key="1">
    <source>
        <dbReference type="ARBA" id="ARBA00022448"/>
    </source>
</evidence>
<dbReference type="InterPro" id="IPR017900">
    <property type="entry name" value="4Fe4S_Fe_S_CS"/>
</dbReference>
<accession>A0ABX1N451</accession>
<name>A0ABX1N451_9RHOO</name>
<keyword evidence="2 10" id="KW-0004">4Fe-4S</keyword>
<dbReference type="SUPFAM" id="SSF54862">
    <property type="entry name" value="4Fe-4S ferredoxins"/>
    <property type="match status" value="1"/>
</dbReference>
<evidence type="ECO:0000256" key="9">
    <source>
        <dbReference type="ARBA" id="ARBA00023136"/>
    </source>
</evidence>
<comment type="function">
    <text evidence="10">Part of a membrane-bound complex that couples electron transfer with translocation of ions across the membrane.</text>
</comment>
<dbReference type="InterPro" id="IPR050395">
    <property type="entry name" value="4Fe4S_Ferredoxin_RnfB"/>
</dbReference>
<dbReference type="InterPro" id="IPR007202">
    <property type="entry name" value="4Fe-4S_dom"/>
</dbReference>
<dbReference type="InterPro" id="IPR010207">
    <property type="entry name" value="Elect_transpt_cplx_RnfB/RsxB"/>
</dbReference>
<evidence type="ECO:0000259" key="12">
    <source>
        <dbReference type="PROSITE" id="PS51656"/>
    </source>
</evidence>
<feature type="binding site" evidence="10">
    <location>
        <position position="116"/>
    </location>
    <ligand>
        <name>[4Fe-4S] cluster</name>
        <dbReference type="ChEBI" id="CHEBI:49883"/>
        <label>2</label>
    </ligand>
</feature>
<evidence type="ECO:0000259" key="11">
    <source>
        <dbReference type="PROSITE" id="PS51379"/>
    </source>
</evidence>
<feature type="region of interest" description="Hydrophobic" evidence="10">
    <location>
        <begin position="1"/>
        <end position="23"/>
    </location>
</feature>
<dbReference type="PANTHER" id="PTHR43560:SF1">
    <property type="entry name" value="ION-TRANSLOCATING OXIDOREDUCTASE COMPLEX SUBUNIT B"/>
    <property type="match status" value="1"/>
</dbReference>
<comment type="similarity">
    <text evidence="10">Belongs to the 4Fe4S bacterial-type ferredoxin family. RnfB subfamily.</text>
</comment>
<evidence type="ECO:0000256" key="10">
    <source>
        <dbReference type="HAMAP-Rule" id="MF_00463"/>
    </source>
</evidence>
<dbReference type="EC" id="7.-.-.-" evidence="10"/>
<feature type="domain" description="4Fe-4S ferredoxin-type" evidence="11">
    <location>
        <begin position="101"/>
        <end position="130"/>
    </location>
</feature>
<sequence>MLFAVVSLTLLGAALGVMLGLASRFFAVEANPVVTELEAMMPGSNCGQCGFPGCAGAAAAIAAGTASPACCPPGGRALAETIAARLGIAVDLAGLRDEGPKVAGIREDICIGCTRCIKVCPTDAILGGPKQIHNVLRDACTGCGSCIERCPTEAMAMQPLPVTLQQWVWPKPAACA</sequence>
<dbReference type="PROSITE" id="PS00198">
    <property type="entry name" value="4FE4S_FER_1"/>
    <property type="match status" value="1"/>
</dbReference>
<organism evidence="13 14">
    <name type="scientific">Aromatoleum buckelii</name>
    <dbReference type="NCBI Taxonomy" id="200254"/>
    <lineage>
        <taxon>Bacteria</taxon>
        <taxon>Pseudomonadati</taxon>
        <taxon>Pseudomonadota</taxon>
        <taxon>Betaproteobacteria</taxon>
        <taxon>Rhodocyclales</taxon>
        <taxon>Rhodocyclaceae</taxon>
        <taxon>Aromatoleum</taxon>
    </lineage>
</organism>
<dbReference type="PROSITE" id="PS51656">
    <property type="entry name" value="4FE4S"/>
    <property type="match status" value="1"/>
</dbReference>
<proteinExistence type="inferred from homology"/>
<feature type="binding site" evidence="10">
    <location>
        <position position="140"/>
    </location>
    <ligand>
        <name>[4Fe-4S] cluster</name>
        <dbReference type="ChEBI" id="CHEBI:49883"/>
        <label>3</label>
    </ligand>
</feature>
<keyword evidence="7 10" id="KW-0408">Iron</keyword>
<keyword evidence="10" id="KW-0997">Cell inner membrane</keyword>
<feature type="domain" description="4Fe-4S ferredoxin-type" evidence="11">
    <location>
        <begin position="131"/>
        <end position="160"/>
    </location>
</feature>
<feature type="binding site" evidence="10">
    <location>
        <position position="71"/>
    </location>
    <ligand>
        <name>[4Fe-4S] cluster</name>
        <dbReference type="ChEBI" id="CHEBI:49883"/>
        <label>1</label>
    </ligand>
</feature>
<evidence type="ECO:0000313" key="14">
    <source>
        <dbReference type="Proteomes" id="UP000601990"/>
    </source>
</evidence>
<feature type="domain" description="4Fe-4S" evidence="12">
    <location>
        <begin position="29"/>
        <end position="88"/>
    </location>
</feature>
<evidence type="ECO:0000313" key="13">
    <source>
        <dbReference type="EMBL" id="NMF94053.1"/>
    </source>
</evidence>
<feature type="binding site" evidence="10">
    <location>
        <position position="143"/>
    </location>
    <ligand>
        <name>[4Fe-4S] cluster</name>
        <dbReference type="ChEBI" id="CHEBI:49883"/>
        <label>3</label>
    </ligand>
</feature>
<dbReference type="PIRSF" id="PIRSF005784">
    <property type="entry name" value="Elect_transpt_RnfB"/>
    <property type="match status" value="1"/>
</dbReference>
<feature type="binding site" evidence="10">
    <location>
        <position position="146"/>
    </location>
    <ligand>
        <name>[4Fe-4S] cluster</name>
        <dbReference type="ChEBI" id="CHEBI:49883"/>
        <label>3</label>
    </ligand>
</feature>
<feature type="binding site" evidence="10">
    <location>
        <position position="113"/>
    </location>
    <ligand>
        <name>[4Fe-4S] cluster</name>
        <dbReference type="ChEBI" id="CHEBI:49883"/>
        <label>2</label>
    </ligand>
</feature>
<feature type="binding site" evidence="10">
    <location>
        <position position="46"/>
    </location>
    <ligand>
        <name>[4Fe-4S] cluster</name>
        <dbReference type="ChEBI" id="CHEBI:49883"/>
        <label>1</label>
    </ligand>
</feature>
<keyword evidence="4 10" id="KW-0677">Repeat</keyword>
<comment type="caution">
    <text evidence="13">The sequence shown here is derived from an EMBL/GenBank/DDBJ whole genome shotgun (WGS) entry which is preliminary data.</text>
</comment>
<keyword evidence="6 10" id="KW-0249">Electron transport</keyword>
<keyword evidence="14" id="KW-1185">Reference proteome</keyword>
<dbReference type="Proteomes" id="UP000601990">
    <property type="component" value="Unassembled WGS sequence"/>
</dbReference>
<feature type="binding site" evidence="10">
    <location>
        <position position="54"/>
    </location>
    <ligand>
        <name>[4Fe-4S] cluster</name>
        <dbReference type="ChEBI" id="CHEBI:49883"/>
        <label>1</label>
    </ligand>
</feature>
<dbReference type="PANTHER" id="PTHR43560">
    <property type="entry name" value="ION-TRANSLOCATING OXIDOREDUCTASE COMPLEX SUBUNIT B"/>
    <property type="match status" value="1"/>
</dbReference>
<dbReference type="Pfam" id="PF14697">
    <property type="entry name" value="Fer4_21"/>
    <property type="match status" value="1"/>
</dbReference>
<keyword evidence="9 10" id="KW-0472">Membrane</keyword>
<comment type="subunit">
    <text evidence="10">The complex is composed of six subunits: RnfA, RnfB, RnfC, RnfD, RnfE and RnfG.</text>
</comment>
<comment type="subcellular location">
    <subcellularLocation>
        <location evidence="10">Cell inner membrane</location>
    </subcellularLocation>
</comment>
<evidence type="ECO:0000256" key="3">
    <source>
        <dbReference type="ARBA" id="ARBA00022723"/>
    </source>
</evidence>
<feature type="binding site" evidence="10">
    <location>
        <position position="110"/>
    </location>
    <ligand>
        <name>[4Fe-4S] cluster</name>
        <dbReference type="ChEBI" id="CHEBI:49883"/>
        <label>2</label>
    </ligand>
</feature>
<protein>
    <recommendedName>
        <fullName evidence="10">Ion-translocating oxidoreductase complex subunit B</fullName>
        <ecNumber evidence="10">7.-.-.-</ecNumber>
    </recommendedName>
    <alternativeName>
        <fullName evidence="10">Rnf electron transport complex subunit B</fullName>
    </alternativeName>
</protein>
<feature type="binding site" evidence="10">
    <location>
        <position position="150"/>
    </location>
    <ligand>
        <name>[4Fe-4S] cluster</name>
        <dbReference type="ChEBI" id="CHEBI:49883"/>
        <label>2</label>
    </ligand>
</feature>